<dbReference type="EMBL" id="CADCUM010000123">
    <property type="protein sequence ID" value="CAA9403259.1"/>
    <property type="molecule type" value="Genomic_DNA"/>
</dbReference>
<dbReference type="InterPro" id="IPR027417">
    <property type="entry name" value="P-loop_NTPase"/>
</dbReference>
<dbReference type="Gene3D" id="3.40.50.300">
    <property type="entry name" value="P-loop containing nucleotide triphosphate hydrolases"/>
    <property type="match status" value="1"/>
</dbReference>
<protein>
    <submittedName>
        <fullName evidence="1">Uncharacterized protein</fullName>
    </submittedName>
</protein>
<evidence type="ECO:0000313" key="1">
    <source>
        <dbReference type="EMBL" id="CAA9403259.1"/>
    </source>
</evidence>
<accession>A0A6J4P1G6</accession>
<sequence>MIIWLNGTFGVGKTTTTGHLVRDDARLRAFDPEWVGYLLANNLQDHPVSDFQHYPSWRRLVPVVADEIARFTGQHLVAAQSVLVEDYWDEIRGGVTALGHEVFHVVLDADAETLHARIDSDVDEPERVRPWRHRHVEVWEAARPWLLGAADLVVDTAALDAPRAARQVHDAVTQRVRAGC</sequence>
<name>A0A6J4P1G6_9ACTN</name>
<reference evidence="1" key="1">
    <citation type="submission" date="2020-02" db="EMBL/GenBank/DDBJ databases">
        <authorList>
            <person name="Meier V. D."/>
        </authorList>
    </citation>
    <scope>NUCLEOTIDE SEQUENCE</scope>
    <source>
        <strain evidence="1">AVDCRST_MAG32</strain>
    </source>
</reference>
<dbReference type="AlphaFoldDB" id="A0A6J4P1G6"/>
<proteinExistence type="predicted"/>
<gene>
    <name evidence="1" type="ORF">AVDCRST_MAG32-3093</name>
</gene>
<dbReference type="SUPFAM" id="SSF52540">
    <property type="entry name" value="P-loop containing nucleoside triphosphate hydrolases"/>
    <property type="match status" value="1"/>
</dbReference>
<organism evidence="1">
    <name type="scientific">uncultured Nocardioides sp</name>
    <dbReference type="NCBI Taxonomy" id="198441"/>
    <lineage>
        <taxon>Bacteria</taxon>
        <taxon>Bacillati</taxon>
        <taxon>Actinomycetota</taxon>
        <taxon>Actinomycetes</taxon>
        <taxon>Propionibacteriales</taxon>
        <taxon>Nocardioidaceae</taxon>
        <taxon>Nocardioides</taxon>
        <taxon>environmental samples</taxon>
    </lineage>
</organism>